<keyword evidence="4" id="KW-1185">Reference proteome</keyword>
<evidence type="ECO:0000313" key="3">
    <source>
        <dbReference type="EMBL" id="GHD10801.1"/>
    </source>
</evidence>
<feature type="compositionally biased region" description="Basic and acidic residues" evidence="1">
    <location>
        <begin position="1159"/>
        <end position="1184"/>
    </location>
</feature>
<feature type="domain" description="AsmA" evidence="2">
    <location>
        <begin position="798"/>
        <end position="1044"/>
    </location>
</feature>
<dbReference type="Pfam" id="PF05170">
    <property type="entry name" value="AsmA"/>
    <property type="match status" value="2"/>
</dbReference>
<gene>
    <name evidence="3" type="ORF">GCM10016234_13190</name>
</gene>
<dbReference type="Proteomes" id="UP000630142">
    <property type="component" value="Unassembled WGS sequence"/>
</dbReference>
<dbReference type="PANTHER" id="PTHR30441">
    <property type="entry name" value="DUF748 DOMAIN-CONTAINING PROTEIN"/>
    <property type="match status" value="1"/>
</dbReference>
<comment type="caution">
    <text evidence="3">The sequence shown here is derived from an EMBL/GenBank/DDBJ whole genome shotgun (WGS) entry which is preliminary data.</text>
</comment>
<sequence>MFVIVGSLIVLVLTAALVGPYFIDWTNYRAQFEAEASKILGRQVTVEGDASARLLPFPSVTFSDVHVAGTKPGETAMTAETFSMDAELAPLMSGEFRIFDMRLVRPHLRVAVDQDGAIDWAVRPSTPFDPHQISVEALTITDGQVDLVHGPSGLTHSMTGLNASLSARTLAGPWRMDGTMKLDGLPSTLGISTGAVDETGGMRLRISGGPDAYPIAGELDGTLKFADRKPDYAGTLRLTASNALPPKPRQGEPTVPPPPPDYRVSGAFVMSSERLALNEARFETGPTENPYTADGTAEITFGPEPRFVIRAHGAQVRFDETVAGADGPGVTLEQRLNALERVVNALPRPTIPGTVEVNLPAVVAGDTTIRDVRLSAQPARQGWQLDTFAASLPGRTRLEGSGLLRAGNDFGFSGKLLLAVSQPSGFAAWLSRDVDEAIRVLPAAGFDATVEMSRERQELRGLELQLGDARFKGEITRAQPADARPSMNVKLDGDALDVEGLAAFASIFVSDQGQTRLADHDLDFQIKAGPVRASGLVAETLDTALRLRGERLEIDRLAIGGLAGTSISATGSVDNLGSVPTGDIDASLVATDLAPLIGQLASRYPAIAALQALNDRAVAYPGLFADTQIDVIASAASAGGAEAQPRGLALSARGKSGGTSLQLTASTADLSKPLPEMPMTISLDAANDDGAALLALSGITSLPLGLLDRSDATLSLDGSLQNGMRTSFALRGEDIDAGFDGSVSFNENEPKAQGEARLSAGDIEPWLMTTGLGVPGMGLGTPVGLAGSLTLEAGKLSSSVEGSWNHDDVDGTVTAELRDARPHIAGNLSVGRVDLAEAAAMLLGADSIAATADRSWPQKPFATTSTLPLTLDMRLATGRLEAGAGVLISDAAMNLKLDDEGLRISDLAATYADGRLSGLASLENSAGSALFSAQLALNDADLTALTGQAALGGQGDFGVTVSGSGKSVDGVVAALSGSGTAKLRDVTIDGLNPDALPALIAEADKIGRTVDDEAVRSFAPVIMSQGRTQAGNADVAFSLANGTLRMPLTQFAAGASMLATELAFDAASDVLNGRATVAYQAGDHALGGSEPTVTLGIGGTLDTPEVNYDTTALAQFLTQRALEIEQARVEAMQAQLMEQQRLRREVRYYTALQTAREEAAAAERARQEEERRQAAEAARQEAERAAQAAAEAARREAERAAQAARAQEERRTQPAPEPQTTAPTPRNDPPAPFQMPAEIPETQGLQPLQPPSAPGAGGTLPGVFENLPN</sequence>
<dbReference type="PANTHER" id="PTHR30441:SF4">
    <property type="entry name" value="PROTEIN ASMA"/>
    <property type="match status" value="1"/>
</dbReference>
<name>A0A8J3GJ59_9HYPH</name>
<dbReference type="PIRSF" id="PIRSF034039">
    <property type="entry name" value="UCP034039"/>
    <property type="match status" value="1"/>
</dbReference>
<reference evidence="3" key="2">
    <citation type="submission" date="2020-09" db="EMBL/GenBank/DDBJ databases">
        <authorList>
            <person name="Sun Q."/>
            <person name="Kim S."/>
        </authorList>
    </citation>
    <scope>NUCLEOTIDE SEQUENCE</scope>
    <source>
        <strain evidence="3">KCTC 42249</strain>
    </source>
</reference>
<evidence type="ECO:0000313" key="4">
    <source>
        <dbReference type="Proteomes" id="UP000630142"/>
    </source>
</evidence>
<dbReference type="RefSeq" id="WP_189502667.1">
    <property type="nucleotide sequence ID" value="NZ_BMZQ01000001.1"/>
</dbReference>
<dbReference type="EMBL" id="BMZQ01000001">
    <property type="protein sequence ID" value="GHD10801.1"/>
    <property type="molecule type" value="Genomic_DNA"/>
</dbReference>
<evidence type="ECO:0000259" key="2">
    <source>
        <dbReference type="Pfam" id="PF05170"/>
    </source>
</evidence>
<feature type="domain" description="AsmA" evidence="2">
    <location>
        <begin position="2"/>
        <end position="120"/>
    </location>
</feature>
<feature type="region of interest" description="Disordered" evidence="1">
    <location>
        <begin position="240"/>
        <end position="259"/>
    </location>
</feature>
<dbReference type="GO" id="GO:0090313">
    <property type="term" value="P:regulation of protein targeting to membrane"/>
    <property type="evidence" value="ECO:0007669"/>
    <property type="project" value="TreeGrafter"/>
</dbReference>
<dbReference type="InterPro" id="IPR007844">
    <property type="entry name" value="AsmA"/>
</dbReference>
<dbReference type="AlphaFoldDB" id="A0A8J3GJ59"/>
<protein>
    <recommendedName>
        <fullName evidence="2">AsmA domain-containing protein</fullName>
    </recommendedName>
</protein>
<proteinExistence type="predicted"/>
<evidence type="ECO:0000256" key="1">
    <source>
        <dbReference type="SAM" id="MobiDB-lite"/>
    </source>
</evidence>
<dbReference type="GO" id="GO:0005886">
    <property type="term" value="C:plasma membrane"/>
    <property type="evidence" value="ECO:0007669"/>
    <property type="project" value="TreeGrafter"/>
</dbReference>
<dbReference type="InterPro" id="IPR017023">
    <property type="entry name" value="UCP034039"/>
</dbReference>
<feature type="region of interest" description="Disordered" evidence="1">
    <location>
        <begin position="1159"/>
        <end position="1269"/>
    </location>
</feature>
<organism evidence="3 4">
    <name type="scientific">Tianweitania populi</name>
    <dbReference type="NCBI Taxonomy" id="1607949"/>
    <lineage>
        <taxon>Bacteria</taxon>
        <taxon>Pseudomonadati</taxon>
        <taxon>Pseudomonadota</taxon>
        <taxon>Alphaproteobacteria</taxon>
        <taxon>Hyphomicrobiales</taxon>
        <taxon>Phyllobacteriaceae</taxon>
        <taxon>Tianweitania</taxon>
    </lineage>
</organism>
<dbReference type="InterPro" id="IPR052894">
    <property type="entry name" value="AsmA-related"/>
</dbReference>
<accession>A0A8J3GJ59</accession>
<reference evidence="3" key="1">
    <citation type="journal article" date="2014" name="Int. J. Syst. Evol. Microbiol.">
        <title>Complete genome sequence of Corynebacterium casei LMG S-19264T (=DSM 44701T), isolated from a smear-ripened cheese.</title>
        <authorList>
            <consortium name="US DOE Joint Genome Institute (JGI-PGF)"/>
            <person name="Walter F."/>
            <person name="Albersmeier A."/>
            <person name="Kalinowski J."/>
            <person name="Ruckert C."/>
        </authorList>
    </citation>
    <scope>NUCLEOTIDE SEQUENCE</scope>
    <source>
        <strain evidence="3">KCTC 42249</strain>
    </source>
</reference>